<dbReference type="Proteomes" id="UP001221142">
    <property type="component" value="Unassembled WGS sequence"/>
</dbReference>
<protein>
    <submittedName>
        <fullName evidence="1">Uncharacterized protein</fullName>
    </submittedName>
</protein>
<proteinExistence type="predicted"/>
<comment type="caution">
    <text evidence="1">The sequence shown here is derived from an EMBL/GenBank/DDBJ whole genome shotgun (WGS) entry which is preliminary data.</text>
</comment>
<evidence type="ECO:0000313" key="2">
    <source>
        <dbReference type="Proteomes" id="UP001221142"/>
    </source>
</evidence>
<keyword evidence="2" id="KW-1185">Reference proteome</keyword>
<organism evidence="1 2">
    <name type="scientific">Roridomyces roridus</name>
    <dbReference type="NCBI Taxonomy" id="1738132"/>
    <lineage>
        <taxon>Eukaryota</taxon>
        <taxon>Fungi</taxon>
        <taxon>Dikarya</taxon>
        <taxon>Basidiomycota</taxon>
        <taxon>Agaricomycotina</taxon>
        <taxon>Agaricomycetes</taxon>
        <taxon>Agaricomycetidae</taxon>
        <taxon>Agaricales</taxon>
        <taxon>Marasmiineae</taxon>
        <taxon>Mycenaceae</taxon>
        <taxon>Roridomyces</taxon>
    </lineage>
</organism>
<dbReference type="AlphaFoldDB" id="A0AAD7FPV7"/>
<dbReference type="EMBL" id="JARKIF010000006">
    <property type="protein sequence ID" value="KAJ7636658.1"/>
    <property type="molecule type" value="Genomic_DNA"/>
</dbReference>
<gene>
    <name evidence="1" type="ORF">FB45DRAFT_864677</name>
</gene>
<evidence type="ECO:0000313" key="1">
    <source>
        <dbReference type="EMBL" id="KAJ7636658.1"/>
    </source>
</evidence>
<name>A0AAD7FPV7_9AGAR</name>
<reference evidence="1" key="1">
    <citation type="submission" date="2023-03" db="EMBL/GenBank/DDBJ databases">
        <title>Massive genome expansion in bonnet fungi (Mycena s.s.) driven by repeated elements and novel gene families across ecological guilds.</title>
        <authorList>
            <consortium name="Lawrence Berkeley National Laboratory"/>
            <person name="Harder C.B."/>
            <person name="Miyauchi S."/>
            <person name="Viragh M."/>
            <person name="Kuo A."/>
            <person name="Thoen E."/>
            <person name="Andreopoulos B."/>
            <person name="Lu D."/>
            <person name="Skrede I."/>
            <person name="Drula E."/>
            <person name="Henrissat B."/>
            <person name="Morin E."/>
            <person name="Kohler A."/>
            <person name="Barry K."/>
            <person name="LaButti K."/>
            <person name="Morin E."/>
            <person name="Salamov A."/>
            <person name="Lipzen A."/>
            <person name="Mereny Z."/>
            <person name="Hegedus B."/>
            <person name="Baldrian P."/>
            <person name="Stursova M."/>
            <person name="Weitz H."/>
            <person name="Taylor A."/>
            <person name="Grigoriev I.V."/>
            <person name="Nagy L.G."/>
            <person name="Martin F."/>
            <person name="Kauserud H."/>
        </authorList>
    </citation>
    <scope>NUCLEOTIDE SEQUENCE</scope>
    <source>
        <strain evidence="1">9284</strain>
    </source>
</reference>
<accession>A0AAD7FPV7</accession>
<sequence length="245" mass="27480">MTGPFATEPTPQIFPSLNAWLMGEVAFLGLENMDVDKIVAHIQGLQTEPWCPLIEESRLRQLKYQNLTNIITAFSAQLQSTEELFYTQADIHLVQTAILLGFVDSNEPENAAQIVQDLMAENWFPHITSASVLYQKLRVISSIFGGLELPALEEGIELATRSNTEPPPHLSASAHVTRVSSLSRPKASLPNFEILMRQDEKTRQARTLRGFRPKMSSLLEPLWTPPKLDLHSLRAQLEELRKGVG</sequence>